<reference evidence="1 2" key="1">
    <citation type="submission" date="2018-06" db="EMBL/GenBank/DDBJ databases">
        <authorList>
            <consortium name="Pathogen Informatics"/>
            <person name="Doyle S."/>
        </authorList>
    </citation>
    <scope>NUCLEOTIDE SEQUENCE [LARGE SCALE GENOMIC DNA]</scope>
    <source>
        <strain evidence="1 2">NCTC10736</strain>
    </source>
</reference>
<dbReference type="EMBL" id="UGYV01000001">
    <property type="protein sequence ID" value="SUI69362.1"/>
    <property type="molecule type" value="Genomic_DNA"/>
</dbReference>
<protein>
    <submittedName>
        <fullName evidence="1">Uncharacterized protein</fullName>
    </submittedName>
</protein>
<gene>
    <name evidence="1" type="ORF">NCTC10736_01158</name>
</gene>
<evidence type="ECO:0000313" key="2">
    <source>
        <dbReference type="Proteomes" id="UP000255061"/>
    </source>
</evidence>
<name>A0A379ZXH4_9GAMM</name>
<organism evidence="1 2">
    <name type="scientific">Shewanella morhuae</name>
    <dbReference type="NCBI Taxonomy" id="365591"/>
    <lineage>
        <taxon>Bacteria</taxon>
        <taxon>Pseudomonadati</taxon>
        <taxon>Pseudomonadota</taxon>
        <taxon>Gammaproteobacteria</taxon>
        <taxon>Alteromonadales</taxon>
        <taxon>Shewanellaceae</taxon>
        <taxon>Shewanella</taxon>
    </lineage>
</organism>
<proteinExistence type="predicted"/>
<dbReference type="AlphaFoldDB" id="A0A379ZXH4"/>
<dbReference type="Proteomes" id="UP000255061">
    <property type="component" value="Unassembled WGS sequence"/>
</dbReference>
<sequence>MIKTDHISIQCPQCGHTEFEQPENVKDDDFVKCNSCNFEIMLADLKEVGIEQAREVVIPEVKAEIEKMLKKAFKGRLK</sequence>
<evidence type="ECO:0000313" key="1">
    <source>
        <dbReference type="EMBL" id="SUI69362.1"/>
    </source>
</evidence>
<dbReference type="RefSeq" id="WP_115405703.1">
    <property type="nucleotide sequence ID" value="NZ_BPFE01000119.1"/>
</dbReference>
<accession>A0A379ZXH4</accession>